<accession>A0ABW3MBV8</accession>
<evidence type="ECO:0000313" key="2">
    <source>
        <dbReference type="EMBL" id="MFD1047771.1"/>
    </source>
</evidence>
<proteinExistence type="predicted"/>
<feature type="non-terminal residue" evidence="2">
    <location>
        <position position="76"/>
    </location>
</feature>
<keyword evidence="3" id="KW-1185">Reference proteome</keyword>
<evidence type="ECO:0000256" key="1">
    <source>
        <dbReference type="SAM" id="MobiDB-lite"/>
    </source>
</evidence>
<reference evidence="3" key="1">
    <citation type="journal article" date="2019" name="Int. J. Syst. Evol. Microbiol.">
        <title>The Global Catalogue of Microorganisms (GCM) 10K type strain sequencing project: providing services to taxonomists for standard genome sequencing and annotation.</title>
        <authorList>
            <consortium name="The Broad Institute Genomics Platform"/>
            <consortium name="The Broad Institute Genome Sequencing Center for Infectious Disease"/>
            <person name="Wu L."/>
            <person name="Ma J."/>
        </authorList>
    </citation>
    <scope>NUCLEOTIDE SEQUENCE [LARGE SCALE GENOMIC DNA]</scope>
    <source>
        <strain evidence="3">JCM 31486</strain>
    </source>
</reference>
<sequence length="76" mass="7906">MTVVGGGHGQVQVGRRVLERELRLHVPTALAHLVGDSEQVGRLRGQGEQGGGGVAEDPQAQVVDADPEVADRDQGS</sequence>
<dbReference type="Proteomes" id="UP001597045">
    <property type="component" value="Unassembled WGS sequence"/>
</dbReference>
<comment type="caution">
    <text evidence="2">The sequence shown here is derived from an EMBL/GenBank/DDBJ whole genome shotgun (WGS) entry which is preliminary data.</text>
</comment>
<organism evidence="2 3">
    <name type="scientific">Kibdelosporangium lantanae</name>
    <dbReference type="NCBI Taxonomy" id="1497396"/>
    <lineage>
        <taxon>Bacteria</taxon>
        <taxon>Bacillati</taxon>
        <taxon>Actinomycetota</taxon>
        <taxon>Actinomycetes</taxon>
        <taxon>Pseudonocardiales</taxon>
        <taxon>Pseudonocardiaceae</taxon>
        <taxon>Kibdelosporangium</taxon>
    </lineage>
</organism>
<protein>
    <submittedName>
        <fullName evidence="2">Uncharacterized protein</fullName>
    </submittedName>
</protein>
<feature type="region of interest" description="Disordered" evidence="1">
    <location>
        <begin position="36"/>
        <end position="76"/>
    </location>
</feature>
<gene>
    <name evidence="2" type="ORF">ACFQ1S_20645</name>
</gene>
<dbReference type="EMBL" id="JBHTIS010001243">
    <property type="protein sequence ID" value="MFD1047771.1"/>
    <property type="molecule type" value="Genomic_DNA"/>
</dbReference>
<name>A0ABW3MBV8_9PSEU</name>
<evidence type="ECO:0000313" key="3">
    <source>
        <dbReference type="Proteomes" id="UP001597045"/>
    </source>
</evidence>